<accession>A0A4Q9HX31</accession>
<sequence>MVLSRADSVLDFFSEDYAAPREGSCPLRSPANARRLLKTYENALGRVDLSERELIAPDEADAGQGAA</sequence>
<evidence type="ECO:0000313" key="2">
    <source>
        <dbReference type="Proteomes" id="UP000292452"/>
    </source>
</evidence>
<evidence type="ECO:0000313" key="1">
    <source>
        <dbReference type="EMBL" id="TBO59838.1"/>
    </source>
</evidence>
<protein>
    <submittedName>
        <fullName evidence="1">Type II toxin-antitoxin system prevent-host-death family antitoxin</fullName>
    </submittedName>
</protein>
<dbReference type="EMBL" id="SIXH01000063">
    <property type="protein sequence ID" value="TBO59838.1"/>
    <property type="molecule type" value="Genomic_DNA"/>
</dbReference>
<keyword evidence="2" id="KW-1185">Reference proteome</keyword>
<name>A0A4Q9HX31_STRKA</name>
<proteinExistence type="predicted"/>
<dbReference type="AlphaFoldDB" id="A0A4Q9HX31"/>
<reference evidence="1 2" key="1">
    <citation type="submission" date="2019-02" db="EMBL/GenBank/DDBJ databases">
        <title>Draft Genome Sequence of Streptomyces sp. AM-2504, identified by 16S rRNA comparative analysis as a Streptomyces Kasugaensis strain.</title>
        <authorList>
            <person name="Napolioni V."/>
            <person name="Giuliodori A.M."/>
            <person name="Spurio R."/>
            <person name="Fabbretti A."/>
        </authorList>
    </citation>
    <scope>NUCLEOTIDE SEQUENCE [LARGE SCALE GENOMIC DNA]</scope>
    <source>
        <strain evidence="1 2">AM-2504</strain>
    </source>
</reference>
<comment type="caution">
    <text evidence="1">The sequence shown here is derived from an EMBL/GenBank/DDBJ whole genome shotgun (WGS) entry which is preliminary data.</text>
</comment>
<dbReference type="Proteomes" id="UP000292452">
    <property type="component" value="Unassembled WGS sequence"/>
</dbReference>
<organism evidence="1 2">
    <name type="scientific">Streptomyces kasugaensis</name>
    <dbReference type="NCBI Taxonomy" id="1946"/>
    <lineage>
        <taxon>Bacteria</taxon>
        <taxon>Bacillati</taxon>
        <taxon>Actinomycetota</taxon>
        <taxon>Actinomycetes</taxon>
        <taxon>Kitasatosporales</taxon>
        <taxon>Streptomycetaceae</taxon>
        <taxon>Streptomyces</taxon>
    </lineage>
</organism>
<dbReference type="Gene3D" id="6.10.250.330">
    <property type="match status" value="1"/>
</dbReference>
<gene>
    <name evidence="1" type="ORF">EYS09_09950</name>
</gene>